<reference evidence="3" key="1">
    <citation type="journal article" date="2019" name="Int. J. Syst. Evol. Microbiol.">
        <title>The Global Catalogue of Microorganisms (GCM) 10K type strain sequencing project: providing services to taxonomists for standard genome sequencing and annotation.</title>
        <authorList>
            <consortium name="The Broad Institute Genomics Platform"/>
            <consortium name="The Broad Institute Genome Sequencing Center for Infectious Disease"/>
            <person name="Wu L."/>
            <person name="Ma J."/>
        </authorList>
    </citation>
    <scope>NUCLEOTIDE SEQUENCE [LARGE SCALE GENOMIC DNA]</scope>
    <source>
        <strain evidence="3">KCTC 23707</strain>
    </source>
</reference>
<organism evidence="2 3">
    <name type="scientific">Chelativorans composti</name>
    <dbReference type="NCBI Taxonomy" id="768533"/>
    <lineage>
        <taxon>Bacteria</taxon>
        <taxon>Pseudomonadati</taxon>
        <taxon>Pseudomonadota</taxon>
        <taxon>Alphaproteobacteria</taxon>
        <taxon>Hyphomicrobiales</taxon>
        <taxon>Phyllobacteriaceae</taxon>
        <taxon>Chelativorans</taxon>
    </lineage>
</organism>
<protein>
    <submittedName>
        <fullName evidence="2">Uncharacterized protein</fullName>
    </submittedName>
</protein>
<feature type="chain" id="PRO_5046126365" evidence="1">
    <location>
        <begin position="23"/>
        <end position="274"/>
    </location>
</feature>
<keyword evidence="3" id="KW-1185">Reference proteome</keyword>
<sequence length="274" mass="29197">MNCRNLNLALATLILTLSGAQAEEESSIPFADGAFTISETDSMEKVLSYNGTEIVRGYFLDYDRIVEIGTVEAALFQVGAGGNACGPRTVIAWKPEDEELKTALAGDDCGSPSPAITDSAIYFVPYLLPGTSAEVQVWTPDEGLTLAGTLSYTPQPGTSWDSLNIDDLAYPVDAFSNEAVYKMAQTLLGNKLVDVATGLSVTDGFHKLASGIAYASGCVPHACGSADAFMAIDKANRKIYFAQQDGNGGVEAWPALSEWPEDVRKAMQETIEKN</sequence>
<comment type="caution">
    <text evidence="2">The sequence shown here is derived from an EMBL/GenBank/DDBJ whole genome shotgun (WGS) entry which is preliminary data.</text>
</comment>
<dbReference type="Proteomes" id="UP001597373">
    <property type="component" value="Unassembled WGS sequence"/>
</dbReference>
<name>A0ABW5DFB9_9HYPH</name>
<proteinExistence type="predicted"/>
<evidence type="ECO:0000313" key="3">
    <source>
        <dbReference type="Proteomes" id="UP001597373"/>
    </source>
</evidence>
<dbReference type="EMBL" id="JBHUIR010000020">
    <property type="protein sequence ID" value="MFD2259230.1"/>
    <property type="molecule type" value="Genomic_DNA"/>
</dbReference>
<evidence type="ECO:0000256" key="1">
    <source>
        <dbReference type="SAM" id="SignalP"/>
    </source>
</evidence>
<feature type="signal peptide" evidence="1">
    <location>
        <begin position="1"/>
        <end position="22"/>
    </location>
</feature>
<dbReference type="RefSeq" id="WP_345098751.1">
    <property type="nucleotide sequence ID" value="NZ_BAABGS010000018.1"/>
</dbReference>
<keyword evidence="1" id="KW-0732">Signal</keyword>
<accession>A0ABW5DFB9</accession>
<gene>
    <name evidence="2" type="ORF">ACFSMZ_05575</name>
</gene>
<evidence type="ECO:0000313" key="2">
    <source>
        <dbReference type="EMBL" id="MFD2259230.1"/>
    </source>
</evidence>